<dbReference type="PIRSF" id="PIRSF000535">
    <property type="entry name" value="1PFK/6PFK/LacC"/>
    <property type="match status" value="1"/>
</dbReference>
<feature type="domain" description="Carbohydrate kinase PfkB" evidence="7">
    <location>
        <begin position="25"/>
        <end position="296"/>
    </location>
</feature>
<dbReference type="Proteomes" id="UP001595892">
    <property type="component" value="Unassembled WGS sequence"/>
</dbReference>
<evidence type="ECO:0000313" key="9">
    <source>
        <dbReference type="Proteomes" id="UP001595892"/>
    </source>
</evidence>
<dbReference type="InterPro" id="IPR011611">
    <property type="entry name" value="PfkB_dom"/>
</dbReference>
<evidence type="ECO:0000256" key="6">
    <source>
        <dbReference type="PIRNR" id="PIRNR000535"/>
    </source>
</evidence>
<name>A0ABV9NJ05_9GAMM</name>
<proteinExistence type="inferred from homology"/>
<evidence type="ECO:0000256" key="3">
    <source>
        <dbReference type="ARBA" id="ARBA00022741"/>
    </source>
</evidence>
<dbReference type="RefSeq" id="WP_377003286.1">
    <property type="nucleotide sequence ID" value="NZ_JBHSGG010000007.1"/>
</dbReference>
<keyword evidence="2 6" id="KW-0808">Transferase</keyword>
<dbReference type="SUPFAM" id="SSF53613">
    <property type="entry name" value="Ribokinase-like"/>
    <property type="match status" value="1"/>
</dbReference>
<dbReference type="InterPro" id="IPR029056">
    <property type="entry name" value="Ribokinase-like"/>
</dbReference>
<keyword evidence="5" id="KW-0067">ATP-binding</keyword>
<evidence type="ECO:0000256" key="2">
    <source>
        <dbReference type="ARBA" id="ARBA00022679"/>
    </source>
</evidence>
<reference evidence="9" key="1">
    <citation type="journal article" date="2019" name="Int. J. Syst. Evol. Microbiol.">
        <title>The Global Catalogue of Microorganisms (GCM) 10K type strain sequencing project: providing services to taxonomists for standard genome sequencing and annotation.</title>
        <authorList>
            <consortium name="The Broad Institute Genomics Platform"/>
            <consortium name="The Broad Institute Genome Sequencing Center for Infectious Disease"/>
            <person name="Wu L."/>
            <person name="Ma J."/>
        </authorList>
    </citation>
    <scope>NUCLEOTIDE SEQUENCE [LARGE SCALE GENOMIC DNA]</scope>
    <source>
        <strain evidence="9">CGMCC 1.13574</strain>
    </source>
</reference>
<evidence type="ECO:0000256" key="1">
    <source>
        <dbReference type="ARBA" id="ARBA00010688"/>
    </source>
</evidence>
<dbReference type="InterPro" id="IPR017583">
    <property type="entry name" value="Tagatose/fructose_Pkinase"/>
</dbReference>
<dbReference type="Pfam" id="PF00294">
    <property type="entry name" value="PfkB"/>
    <property type="match status" value="1"/>
</dbReference>
<accession>A0ABV9NJ05</accession>
<dbReference type="EMBL" id="JBHSGG010000007">
    <property type="protein sequence ID" value="MFC4727264.1"/>
    <property type="molecule type" value="Genomic_DNA"/>
</dbReference>
<keyword evidence="9" id="KW-1185">Reference proteome</keyword>
<comment type="caution">
    <text evidence="8">The sequence shown here is derived from an EMBL/GenBank/DDBJ whole genome shotgun (WGS) entry which is preliminary data.</text>
</comment>
<evidence type="ECO:0000256" key="5">
    <source>
        <dbReference type="ARBA" id="ARBA00022840"/>
    </source>
</evidence>
<dbReference type="InterPro" id="IPR002173">
    <property type="entry name" value="Carboh/pur_kinase_PfkB_CS"/>
</dbReference>
<evidence type="ECO:0000259" key="7">
    <source>
        <dbReference type="Pfam" id="PF00294"/>
    </source>
</evidence>
<keyword evidence="4" id="KW-0418">Kinase</keyword>
<dbReference type="Gene3D" id="3.40.1190.20">
    <property type="match status" value="1"/>
</dbReference>
<dbReference type="PROSITE" id="PS00583">
    <property type="entry name" value="PFKB_KINASES_1"/>
    <property type="match status" value="1"/>
</dbReference>
<comment type="similarity">
    <text evidence="1 6">Belongs to the carbohydrate kinase PfkB family.</text>
</comment>
<organism evidence="8 9">
    <name type="scientific">Coralloluteibacterium thermophilum</name>
    <dbReference type="NCBI Taxonomy" id="2707049"/>
    <lineage>
        <taxon>Bacteria</taxon>
        <taxon>Pseudomonadati</taxon>
        <taxon>Pseudomonadota</taxon>
        <taxon>Gammaproteobacteria</taxon>
        <taxon>Lysobacterales</taxon>
        <taxon>Lysobacteraceae</taxon>
        <taxon>Coralloluteibacterium</taxon>
    </lineage>
</organism>
<dbReference type="CDD" id="cd01164">
    <property type="entry name" value="FruK_PfkB_like"/>
    <property type="match status" value="1"/>
</dbReference>
<evidence type="ECO:0000256" key="4">
    <source>
        <dbReference type="ARBA" id="ARBA00022777"/>
    </source>
</evidence>
<dbReference type="PANTHER" id="PTHR46566">
    <property type="entry name" value="1-PHOSPHOFRUCTOKINASE-RELATED"/>
    <property type="match status" value="1"/>
</dbReference>
<sequence>MPRIATLTLNPTVDVATGTPQVRHTSKLRCTAPRRDPGGGGINVARVVRILGGDGIAVYPAGGPWGAVLTSLLDGLDIPQQRVDIAGETRESFTVNEEESGRQFRFVLPGPTLAAEELEACLAAIEALDPAPAFLVVSGSNPPGVPPSFHESLMALARRIDARVVLDSSGAALRHAVEVGGLHLMKPSLRELGGLLGQVPEGEAAQAEAVHGLVARGAAEIVVLSLGEKGALMATRDGVERLAPFRVPAQSAVGAGDSMVAAMTLALARGLPPGDAVRYGMAAGAAAVMSPGTELCRREDVERLYAEGAPTPA</sequence>
<dbReference type="NCBIfam" id="TIGR03168">
    <property type="entry name" value="1-PFK"/>
    <property type="match status" value="1"/>
</dbReference>
<protein>
    <recommendedName>
        <fullName evidence="6">Phosphofructokinase</fullName>
    </recommendedName>
</protein>
<keyword evidence="3" id="KW-0547">Nucleotide-binding</keyword>
<dbReference type="PANTHER" id="PTHR46566:SF2">
    <property type="entry name" value="ATP-DEPENDENT 6-PHOSPHOFRUCTOKINASE ISOZYME 2"/>
    <property type="match status" value="1"/>
</dbReference>
<evidence type="ECO:0000313" key="8">
    <source>
        <dbReference type="EMBL" id="MFC4727264.1"/>
    </source>
</evidence>
<gene>
    <name evidence="8" type="ORF">ACFO3Q_03660</name>
</gene>